<protein>
    <submittedName>
        <fullName evidence="1">Uncharacterized protein</fullName>
    </submittedName>
</protein>
<dbReference type="EMBL" id="BLXT01004326">
    <property type="protein sequence ID" value="GFO11737.1"/>
    <property type="molecule type" value="Genomic_DNA"/>
</dbReference>
<dbReference type="AlphaFoldDB" id="A0AAV4AWT4"/>
<name>A0AAV4AWT4_9GAST</name>
<gene>
    <name evidence="1" type="ORF">PoB_003824200</name>
</gene>
<keyword evidence="2" id="KW-1185">Reference proteome</keyword>
<accession>A0AAV4AWT4</accession>
<dbReference type="Proteomes" id="UP000735302">
    <property type="component" value="Unassembled WGS sequence"/>
</dbReference>
<evidence type="ECO:0000313" key="2">
    <source>
        <dbReference type="Proteomes" id="UP000735302"/>
    </source>
</evidence>
<comment type="caution">
    <text evidence="1">The sequence shown here is derived from an EMBL/GenBank/DDBJ whole genome shotgun (WGS) entry which is preliminary data.</text>
</comment>
<evidence type="ECO:0000313" key="1">
    <source>
        <dbReference type="EMBL" id="GFO11737.1"/>
    </source>
</evidence>
<organism evidence="1 2">
    <name type="scientific">Plakobranchus ocellatus</name>
    <dbReference type="NCBI Taxonomy" id="259542"/>
    <lineage>
        <taxon>Eukaryota</taxon>
        <taxon>Metazoa</taxon>
        <taxon>Spiralia</taxon>
        <taxon>Lophotrochozoa</taxon>
        <taxon>Mollusca</taxon>
        <taxon>Gastropoda</taxon>
        <taxon>Heterobranchia</taxon>
        <taxon>Euthyneura</taxon>
        <taxon>Panpulmonata</taxon>
        <taxon>Sacoglossa</taxon>
        <taxon>Placobranchoidea</taxon>
        <taxon>Plakobranchidae</taxon>
        <taxon>Plakobranchus</taxon>
    </lineage>
</organism>
<reference evidence="1 2" key="1">
    <citation type="journal article" date="2021" name="Elife">
        <title>Chloroplast acquisition without the gene transfer in kleptoplastic sea slugs, Plakobranchus ocellatus.</title>
        <authorList>
            <person name="Maeda T."/>
            <person name="Takahashi S."/>
            <person name="Yoshida T."/>
            <person name="Shimamura S."/>
            <person name="Takaki Y."/>
            <person name="Nagai Y."/>
            <person name="Toyoda A."/>
            <person name="Suzuki Y."/>
            <person name="Arimoto A."/>
            <person name="Ishii H."/>
            <person name="Satoh N."/>
            <person name="Nishiyama T."/>
            <person name="Hasebe M."/>
            <person name="Maruyama T."/>
            <person name="Minagawa J."/>
            <person name="Obokata J."/>
            <person name="Shigenobu S."/>
        </authorList>
    </citation>
    <scope>NUCLEOTIDE SEQUENCE [LARGE SCALE GENOMIC DNA]</scope>
</reference>
<proteinExistence type="predicted"/>
<sequence length="82" mass="9381">MGIACSVSLPINRINRNVASSLEELERYSLSAYKPLCTEYPPGLTCGRWYRLQVQEDAKKRGFLPLLKVMFCCCCDPYIEEV</sequence>